<reference evidence="2" key="1">
    <citation type="journal article" date="2019" name="Int. J. Syst. Evol. Microbiol.">
        <title>The Global Catalogue of Microorganisms (GCM) 10K type strain sequencing project: providing services to taxonomists for standard genome sequencing and annotation.</title>
        <authorList>
            <consortium name="The Broad Institute Genomics Platform"/>
            <consortium name="The Broad Institute Genome Sequencing Center for Infectious Disease"/>
            <person name="Wu L."/>
            <person name="Ma J."/>
        </authorList>
    </citation>
    <scope>NUCLEOTIDE SEQUENCE [LARGE SCALE GENOMIC DNA]</scope>
    <source>
        <strain evidence="2">CCM 8479</strain>
    </source>
</reference>
<dbReference type="InterPro" id="IPR029063">
    <property type="entry name" value="SAM-dependent_MTases_sf"/>
</dbReference>
<dbReference type="GO" id="GO:0008168">
    <property type="term" value="F:methyltransferase activity"/>
    <property type="evidence" value="ECO:0007669"/>
    <property type="project" value="UniProtKB-KW"/>
</dbReference>
<dbReference type="RefSeq" id="WP_344645906.1">
    <property type="nucleotide sequence ID" value="NZ_BAAASS010000021.1"/>
</dbReference>
<evidence type="ECO:0000313" key="2">
    <source>
        <dbReference type="Proteomes" id="UP001596156"/>
    </source>
</evidence>
<comment type="caution">
    <text evidence="1">The sequence shown here is derived from an EMBL/GenBank/DDBJ whole genome shotgun (WGS) entry which is preliminary data.</text>
</comment>
<proteinExistence type="predicted"/>
<organism evidence="1 2">
    <name type="scientific">Streptomyces fimbriatus</name>
    <dbReference type="NCBI Taxonomy" id="68197"/>
    <lineage>
        <taxon>Bacteria</taxon>
        <taxon>Bacillati</taxon>
        <taxon>Actinomycetota</taxon>
        <taxon>Actinomycetes</taxon>
        <taxon>Kitasatosporales</taxon>
        <taxon>Streptomycetaceae</taxon>
        <taxon>Streptomyces</taxon>
    </lineage>
</organism>
<dbReference type="SUPFAM" id="SSF53335">
    <property type="entry name" value="S-adenosyl-L-methionine-dependent methyltransferases"/>
    <property type="match status" value="1"/>
</dbReference>
<dbReference type="Proteomes" id="UP001596156">
    <property type="component" value="Unassembled WGS sequence"/>
</dbReference>
<gene>
    <name evidence="1" type="ORF">ACFPN6_22895</name>
</gene>
<dbReference type="GO" id="GO:0032259">
    <property type="term" value="P:methylation"/>
    <property type="evidence" value="ECO:0007669"/>
    <property type="project" value="UniProtKB-KW"/>
</dbReference>
<dbReference type="EMBL" id="JBHSKL010000029">
    <property type="protein sequence ID" value="MFC5227383.1"/>
    <property type="molecule type" value="Genomic_DNA"/>
</dbReference>
<keyword evidence="2" id="KW-1185">Reference proteome</keyword>
<dbReference type="Gene3D" id="3.40.50.150">
    <property type="entry name" value="Vaccinia Virus protein VP39"/>
    <property type="match status" value="1"/>
</dbReference>
<keyword evidence="1" id="KW-0489">Methyltransferase</keyword>
<name>A0ABW0DAC2_STRFI</name>
<evidence type="ECO:0000313" key="1">
    <source>
        <dbReference type="EMBL" id="MFC5227383.1"/>
    </source>
</evidence>
<dbReference type="EC" id="2.1.-.-" evidence="1"/>
<protein>
    <submittedName>
        <fullName evidence="1">Class I SAM-dependent methyltransferase</fullName>
        <ecNumber evidence="1">2.1.-.-</ecNumber>
    </submittedName>
</protein>
<accession>A0ABW0DAC2</accession>
<sequence>MNASEELGRAAYFAFRNRLLGPLRNRLLTPDQLCEAGRLMCGRSKDLSLYGIPAPEMEARGIRVLGRTAVECTKDPHPVAVAGVIAEIEATAPGTGCEAMVVDLFCGSGNFGHHLGRCLDRPVYASELDPVVHEACRRNLDRVGSTVDLRLADYRDLLGALPARSERDVYIVEPSWGPAFTPDGLDLTRTSPPVPEIIRDIQRSRDYAPCLVVVETGDRVVHGSLEFSFRNAVHLRTLVPKPFPPHRTGSRFHFYRLGECRARTVRAMENSGPELPAPPGKSQ</sequence>
<dbReference type="CDD" id="cd02440">
    <property type="entry name" value="AdoMet_MTases"/>
    <property type="match status" value="1"/>
</dbReference>
<keyword evidence="1" id="KW-0808">Transferase</keyword>